<dbReference type="SUPFAM" id="SSF50729">
    <property type="entry name" value="PH domain-like"/>
    <property type="match status" value="1"/>
</dbReference>
<reference evidence="3" key="2">
    <citation type="submission" date="2017-10" db="EMBL/GenBank/DDBJ databases">
        <title>Ladona fulva Genome sequencing and assembly.</title>
        <authorList>
            <person name="Murali S."/>
            <person name="Richards S."/>
            <person name="Bandaranaike D."/>
            <person name="Bellair M."/>
            <person name="Blankenburg K."/>
            <person name="Chao H."/>
            <person name="Dinh H."/>
            <person name="Doddapaneni H."/>
            <person name="Dugan-Rocha S."/>
            <person name="Elkadiri S."/>
            <person name="Gnanaolivu R."/>
            <person name="Hernandez B."/>
            <person name="Skinner E."/>
            <person name="Javaid M."/>
            <person name="Lee S."/>
            <person name="Li M."/>
            <person name="Ming W."/>
            <person name="Munidasa M."/>
            <person name="Muniz J."/>
            <person name="Nguyen L."/>
            <person name="Hughes D."/>
            <person name="Osuji N."/>
            <person name="Pu L.-L."/>
            <person name="Puazo M."/>
            <person name="Qu C."/>
            <person name="Quiroz J."/>
            <person name="Raj R."/>
            <person name="Weissenberger G."/>
            <person name="Xin Y."/>
            <person name="Zou X."/>
            <person name="Han Y."/>
            <person name="Worley K."/>
            <person name="Muzny D."/>
            <person name="Gibbs R."/>
        </authorList>
    </citation>
    <scope>NUCLEOTIDE SEQUENCE</scope>
    <source>
        <strain evidence="3">Sampled in the wild</strain>
    </source>
</reference>
<feature type="domain" description="PH" evidence="2">
    <location>
        <begin position="138"/>
        <end position="250"/>
    </location>
</feature>
<dbReference type="InterPro" id="IPR011993">
    <property type="entry name" value="PH-like_dom_sf"/>
</dbReference>
<accession>A0A8K0KGJ2</accession>
<dbReference type="OrthoDB" id="6739343at2759"/>
<protein>
    <recommendedName>
        <fullName evidence="2">PH domain-containing protein</fullName>
    </recommendedName>
</protein>
<dbReference type="AlphaFoldDB" id="A0A8K0KGJ2"/>
<dbReference type="Pfam" id="PF00169">
    <property type="entry name" value="PH"/>
    <property type="match status" value="1"/>
</dbReference>
<dbReference type="Proteomes" id="UP000792457">
    <property type="component" value="Unassembled WGS sequence"/>
</dbReference>
<dbReference type="InterPro" id="IPR001849">
    <property type="entry name" value="PH_domain"/>
</dbReference>
<dbReference type="PROSITE" id="PS50003">
    <property type="entry name" value="PH_DOMAIN"/>
    <property type="match status" value="1"/>
</dbReference>
<feature type="region of interest" description="Disordered" evidence="1">
    <location>
        <begin position="72"/>
        <end position="94"/>
    </location>
</feature>
<reference evidence="3" key="1">
    <citation type="submission" date="2013-04" db="EMBL/GenBank/DDBJ databases">
        <authorList>
            <person name="Qu J."/>
            <person name="Murali S.C."/>
            <person name="Bandaranaike D."/>
            <person name="Bellair M."/>
            <person name="Blankenburg K."/>
            <person name="Chao H."/>
            <person name="Dinh H."/>
            <person name="Doddapaneni H."/>
            <person name="Downs B."/>
            <person name="Dugan-Rocha S."/>
            <person name="Elkadiri S."/>
            <person name="Gnanaolivu R.D."/>
            <person name="Hernandez B."/>
            <person name="Javaid M."/>
            <person name="Jayaseelan J.C."/>
            <person name="Lee S."/>
            <person name="Li M."/>
            <person name="Ming W."/>
            <person name="Munidasa M."/>
            <person name="Muniz J."/>
            <person name="Nguyen L."/>
            <person name="Ongeri F."/>
            <person name="Osuji N."/>
            <person name="Pu L.-L."/>
            <person name="Puazo M."/>
            <person name="Qu C."/>
            <person name="Quiroz J."/>
            <person name="Raj R."/>
            <person name="Weissenberger G."/>
            <person name="Xin Y."/>
            <person name="Zou X."/>
            <person name="Han Y."/>
            <person name="Richards S."/>
            <person name="Worley K."/>
            <person name="Muzny D."/>
            <person name="Gibbs R."/>
        </authorList>
    </citation>
    <scope>NUCLEOTIDE SEQUENCE</scope>
    <source>
        <strain evidence="3">Sampled in the wild</strain>
    </source>
</reference>
<evidence type="ECO:0000313" key="4">
    <source>
        <dbReference type="Proteomes" id="UP000792457"/>
    </source>
</evidence>
<comment type="caution">
    <text evidence="3">The sequence shown here is derived from an EMBL/GenBank/DDBJ whole genome shotgun (WGS) entry which is preliminary data.</text>
</comment>
<dbReference type="Gene3D" id="2.30.29.30">
    <property type="entry name" value="Pleckstrin-homology domain (PH domain)/Phosphotyrosine-binding domain (PTB)"/>
    <property type="match status" value="1"/>
</dbReference>
<organism evidence="3 4">
    <name type="scientific">Ladona fulva</name>
    <name type="common">Scarce chaser dragonfly</name>
    <name type="synonym">Libellula fulva</name>
    <dbReference type="NCBI Taxonomy" id="123851"/>
    <lineage>
        <taxon>Eukaryota</taxon>
        <taxon>Metazoa</taxon>
        <taxon>Ecdysozoa</taxon>
        <taxon>Arthropoda</taxon>
        <taxon>Hexapoda</taxon>
        <taxon>Insecta</taxon>
        <taxon>Pterygota</taxon>
        <taxon>Palaeoptera</taxon>
        <taxon>Odonata</taxon>
        <taxon>Epiprocta</taxon>
        <taxon>Anisoptera</taxon>
        <taxon>Libelluloidea</taxon>
        <taxon>Libellulidae</taxon>
        <taxon>Ladona</taxon>
    </lineage>
</organism>
<dbReference type="EMBL" id="KZ308702">
    <property type="protein sequence ID" value="KAG8233280.1"/>
    <property type="molecule type" value="Genomic_DNA"/>
</dbReference>
<name>A0A8K0KGJ2_LADFU</name>
<dbReference type="SMART" id="SM00233">
    <property type="entry name" value="PH"/>
    <property type="match status" value="1"/>
</dbReference>
<evidence type="ECO:0000259" key="2">
    <source>
        <dbReference type="PROSITE" id="PS50003"/>
    </source>
</evidence>
<sequence length="265" mass="29395">MSDVEILNFHLSIFRHSHLGPPCGRDSSPSGQRISGPGSQLGCIQSGALCEAGSDEKLRHLLDDSVLEEPRLPAPHQHHHHHDHSLDNGGKSGAVVAADGVEGSAQTDEDEEELKLLAKHSSTSGDSDEFGIETGMQCCLMQGCVRRKTIVKDGKKPAVTSWQRYWVQLWGTSLVFYPPKSFKGCDRSDYKRDPCKMVSVVGWLVFLYDSPLQPDLFQLTDPNRGNVYKFRAGTKSAAIQWYRYLQQAITGNLEKPLPANLMSFE</sequence>
<gene>
    <name evidence="3" type="ORF">J437_LFUL013624</name>
</gene>
<evidence type="ECO:0000313" key="3">
    <source>
        <dbReference type="EMBL" id="KAG8233280.1"/>
    </source>
</evidence>
<evidence type="ECO:0000256" key="1">
    <source>
        <dbReference type="SAM" id="MobiDB-lite"/>
    </source>
</evidence>
<dbReference type="CDD" id="cd13310">
    <property type="entry name" value="PH_RalGPS1_2"/>
    <property type="match status" value="1"/>
</dbReference>
<proteinExistence type="predicted"/>
<keyword evidence="4" id="KW-1185">Reference proteome</keyword>